<evidence type="ECO:0000313" key="2">
    <source>
        <dbReference type="Proteomes" id="UP000266183"/>
    </source>
</evidence>
<organism evidence="1 2">
    <name type="scientific">Chryseolinea soli</name>
    <dbReference type="NCBI Taxonomy" id="2321403"/>
    <lineage>
        <taxon>Bacteria</taxon>
        <taxon>Pseudomonadati</taxon>
        <taxon>Bacteroidota</taxon>
        <taxon>Cytophagia</taxon>
        <taxon>Cytophagales</taxon>
        <taxon>Fulvivirgaceae</taxon>
        <taxon>Chryseolinea</taxon>
    </lineage>
</organism>
<dbReference type="InterPro" id="IPR013783">
    <property type="entry name" value="Ig-like_fold"/>
</dbReference>
<proteinExistence type="predicted"/>
<reference evidence="2" key="1">
    <citation type="submission" date="2018-09" db="EMBL/GenBank/DDBJ databases">
        <title>Chryseolinea sp. KIS68-18 isolated from soil.</title>
        <authorList>
            <person name="Weon H.-Y."/>
            <person name="Kwon S.-W."/>
            <person name="Lee S.A."/>
        </authorList>
    </citation>
    <scope>NUCLEOTIDE SEQUENCE [LARGE SCALE GENOMIC DNA]</scope>
    <source>
        <strain evidence="2">KIS68-18</strain>
    </source>
</reference>
<dbReference type="EMBL" id="CP032382">
    <property type="protein sequence ID" value="AYB29202.1"/>
    <property type="molecule type" value="Genomic_DNA"/>
</dbReference>
<name>A0A385SE84_9BACT</name>
<sequence>MLLTVAALAMIACEDVVVKDISDREVVLLSPQDSATFNSASYTFWWNPVESADGYQLLIVSPDLQQPAFVALDTTITKDKFTIDLANGQYQWCVRAVNSSYTTAYTCRVVTIKK</sequence>
<dbReference type="Gene3D" id="2.60.40.10">
    <property type="entry name" value="Immunoglobulins"/>
    <property type="match status" value="1"/>
</dbReference>
<evidence type="ECO:0008006" key="3">
    <source>
        <dbReference type="Google" id="ProtNLM"/>
    </source>
</evidence>
<gene>
    <name evidence="1" type="ORF">D4L85_00765</name>
</gene>
<dbReference type="AlphaFoldDB" id="A0A385SE84"/>
<dbReference type="Proteomes" id="UP000266183">
    <property type="component" value="Chromosome"/>
</dbReference>
<dbReference type="KEGG" id="chk:D4L85_00765"/>
<accession>A0A385SE84</accession>
<protein>
    <recommendedName>
        <fullName evidence="3">Fibronectin type-III domain-containing protein</fullName>
    </recommendedName>
</protein>
<evidence type="ECO:0000313" key="1">
    <source>
        <dbReference type="EMBL" id="AYB29202.1"/>
    </source>
</evidence>
<keyword evidence="2" id="KW-1185">Reference proteome</keyword>